<comment type="subcellular location">
    <subcellularLocation>
        <location evidence="1">Membrane</location>
    </subcellularLocation>
</comment>
<evidence type="ECO:0000256" key="4">
    <source>
        <dbReference type="ARBA" id="ARBA00023136"/>
    </source>
</evidence>
<keyword evidence="2" id="KW-0812">Transmembrane</keyword>
<keyword evidence="3" id="KW-1133">Transmembrane helix</keyword>
<dbReference type="AlphaFoldDB" id="A0A829GVL9"/>
<comment type="caution">
    <text evidence="6">The sequence shown here is derived from an EMBL/GenBank/DDBJ whole genome shotgun (WGS) entry which is preliminary data.</text>
</comment>
<organism evidence="6 7">
    <name type="scientific">Lacticaseibacillus paracasei subsp. tolerans Lpl14</name>
    <dbReference type="NCBI Taxonomy" id="1256229"/>
    <lineage>
        <taxon>Bacteria</taxon>
        <taxon>Bacillati</taxon>
        <taxon>Bacillota</taxon>
        <taxon>Bacilli</taxon>
        <taxon>Lactobacillales</taxon>
        <taxon>Lactobacillaceae</taxon>
        <taxon>Lacticaseibacillus</taxon>
    </lineage>
</organism>
<dbReference type="Gene3D" id="2.40.30.170">
    <property type="match status" value="1"/>
</dbReference>
<accession>A0A829GVL9</accession>
<protein>
    <submittedName>
        <fullName evidence="6">Accessory protein</fullName>
    </submittedName>
</protein>
<feature type="domain" description="LcnD-like C-terminal" evidence="5">
    <location>
        <begin position="6"/>
        <end position="77"/>
    </location>
</feature>
<sequence length="91" mass="10174">MTFPVFKKGQNVRLKIARHAPVPLVLNGKITQIDSGPAVTKDTNVFKVTAQVNITSKQARILRYGLAGEFSIITGKKTYWNFLKDQLLNKS</sequence>
<evidence type="ECO:0000256" key="2">
    <source>
        <dbReference type="ARBA" id="ARBA00022692"/>
    </source>
</evidence>
<evidence type="ECO:0000313" key="6">
    <source>
        <dbReference type="EMBL" id="EPC64439.1"/>
    </source>
</evidence>
<proteinExistence type="predicted"/>
<evidence type="ECO:0000259" key="5">
    <source>
        <dbReference type="Pfam" id="PF25940"/>
    </source>
</evidence>
<keyword evidence="4" id="KW-0472">Membrane</keyword>
<dbReference type="Pfam" id="PF25940">
    <property type="entry name" value="LcnD_C"/>
    <property type="match status" value="1"/>
</dbReference>
<reference evidence="6 7" key="1">
    <citation type="journal article" date="2013" name="PLoS ONE">
        <title>Lactobacillus paracasei comparative genomics: towards species pan-genome definition and exploitation of diversity.</title>
        <authorList>
            <person name="Smokvina T."/>
            <person name="Wels M."/>
            <person name="Polka J."/>
            <person name="Chervaux C."/>
            <person name="Brisse S."/>
            <person name="Boekhorst J."/>
            <person name="van Hylckama Vlieg J.E."/>
            <person name="Siezen R.J."/>
        </authorList>
    </citation>
    <scope>NUCLEOTIDE SEQUENCE [LARGE SCALE GENOMIC DNA]</scope>
    <source>
        <strain evidence="6 7">Lpl14</strain>
    </source>
</reference>
<dbReference type="InterPro" id="IPR058795">
    <property type="entry name" value="LcnD_C"/>
</dbReference>
<dbReference type="Proteomes" id="UP000014285">
    <property type="component" value="Unassembled WGS sequence"/>
</dbReference>
<evidence type="ECO:0000313" key="7">
    <source>
        <dbReference type="Proteomes" id="UP000014285"/>
    </source>
</evidence>
<dbReference type="RefSeq" id="WP_016369180.1">
    <property type="nucleotide sequence ID" value="NZ_ANKB01000033.1"/>
</dbReference>
<evidence type="ECO:0000256" key="1">
    <source>
        <dbReference type="ARBA" id="ARBA00004370"/>
    </source>
</evidence>
<gene>
    <name evidence="6" type="ORF">Lpl14_09820</name>
</gene>
<name>A0A829GVL9_LACPA</name>
<evidence type="ECO:0000256" key="3">
    <source>
        <dbReference type="ARBA" id="ARBA00022989"/>
    </source>
</evidence>
<dbReference type="EMBL" id="ANKB01000033">
    <property type="protein sequence ID" value="EPC64439.1"/>
    <property type="molecule type" value="Genomic_DNA"/>
</dbReference>